<evidence type="ECO:0000256" key="9">
    <source>
        <dbReference type="SAM" id="SignalP"/>
    </source>
</evidence>
<evidence type="ECO:0000256" key="2">
    <source>
        <dbReference type="ARBA" id="ARBA00022603"/>
    </source>
</evidence>
<evidence type="ECO:0000313" key="11">
    <source>
        <dbReference type="Proteomes" id="UP000887572"/>
    </source>
</evidence>
<dbReference type="SUPFAM" id="SSF53335">
    <property type="entry name" value="S-adenosyl-L-methionine-dependent methyltransferases"/>
    <property type="match status" value="1"/>
</dbReference>
<dbReference type="PROSITE" id="PS51562">
    <property type="entry name" value="RNA_CAP0_MT"/>
    <property type="match status" value="1"/>
</dbReference>
<name>A0A914I868_GLORO</name>
<evidence type="ECO:0000256" key="4">
    <source>
        <dbReference type="ARBA" id="ARBA00022691"/>
    </source>
</evidence>
<evidence type="ECO:0000256" key="6">
    <source>
        <dbReference type="ARBA" id="ARBA00023042"/>
    </source>
</evidence>
<keyword evidence="9" id="KW-0732">Signal</keyword>
<dbReference type="InterPro" id="IPR039753">
    <property type="entry name" value="RG7MT1"/>
</dbReference>
<dbReference type="WBParaSite" id="Gr19_v10_g8381.t1">
    <property type="protein sequence ID" value="Gr19_v10_g8381.t1"/>
    <property type="gene ID" value="Gr19_v10_g8381"/>
</dbReference>
<evidence type="ECO:0000313" key="12">
    <source>
        <dbReference type="WBParaSite" id="Gr19_v10_g8381.t1"/>
    </source>
</evidence>
<dbReference type="PANTHER" id="PTHR12189:SF2">
    <property type="entry name" value="MRNA CAP GUANINE-N7 METHYLTRANSFERASE"/>
    <property type="match status" value="1"/>
</dbReference>
<keyword evidence="11" id="KW-1185">Reference proteome</keyword>
<comment type="catalytic activity">
    <reaction evidence="7">
        <text>a 5'-end (5'-triphosphoguanosine)-ribonucleoside in mRNA + S-adenosyl-L-methionine = a 5'-end (N(7)-methyl 5'-triphosphoguanosine)-ribonucleoside in mRNA + S-adenosyl-L-homocysteine</text>
        <dbReference type="Rhea" id="RHEA:67008"/>
        <dbReference type="Rhea" id="RHEA-COMP:17166"/>
        <dbReference type="Rhea" id="RHEA-COMP:17167"/>
        <dbReference type="ChEBI" id="CHEBI:57856"/>
        <dbReference type="ChEBI" id="CHEBI:59789"/>
        <dbReference type="ChEBI" id="CHEBI:156461"/>
        <dbReference type="ChEBI" id="CHEBI:167617"/>
        <dbReference type="EC" id="2.1.1.56"/>
    </reaction>
</comment>
<sequence>MKIRLLFLLDLETRCFCYLLAKMSAAATTSASTSAASANDDGQPPTNIAAPPPSAPFVAFSSSSSVVASHYNALPETGIRLRNDSRILHLRNFNNWLKSMLIAEFLERLSAEGCDGGATVLDLCCGKGGDLRKWRIGGIREIVMTDIAEVSLNDARERFQRMRDRRTGRPPFRAHFVPADLCEISLNDRLPADAPVAVDLCSCQFSVHYAFRSERCARQMLKNATDRLKPGGYFIGTVPDSSVIMEYLRRNNGHFANEVCAVSIDGDAGGLPPLFGAQIQFRLEGVVDCPEYLCYFPLLTKLLNELGLELVYSRSFPDAITYFMKTRGREARDLMMSMNALETVSNARRLEADKGGAEVAQREYGPALAHMASWDANNNSNNEGGEQQSWGKRSWHQQHQQQRRETVGTMSMSEWQVLTMYRVFAFQRRPVVDDDDSAGGGSERNANETLAAAAAVTTTEEEEPKSINKIAESSVMFVQTHNLLGGSDCSELESWFYNI</sequence>
<feature type="domain" description="MRNA cap 0 methyltransferase" evidence="10">
    <location>
        <begin position="85"/>
        <end position="429"/>
    </location>
</feature>
<dbReference type="AlphaFoldDB" id="A0A914I868"/>
<reference evidence="12" key="1">
    <citation type="submission" date="2022-11" db="UniProtKB">
        <authorList>
            <consortium name="WormBaseParasite"/>
        </authorList>
    </citation>
    <scope>IDENTIFICATION</scope>
</reference>
<proteinExistence type="predicted"/>
<evidence type="ECO:0000256" key="5">
    <source>
        <dbReference type="ARBA" id="ARBA00022884"/>
    </source>
</evidence>
<dbReference type="InterPro" id="IPR029063">
    <property type="entry name" value="SAM-dependent_MTases_sf"/>
</dbReference>
<dbReference type="CDD" id="cd02440">
    <property type="entry name" value="AdoMet_MTases"/>
    <property type="match status" value="1"/>
</dbReference>
<evidence type="ECO:0000256" key="8">
    <source>
        <dbReference type="SAM" id="MobiDB-lite"/>
    </source>
</evidence>
<organism evidence="11 12">
    <name type="scientific">Globodera rostochiensis</name>
    <name type="common">Golden nematode worm</name>
    <name type="synonym">Heterodera rostochiensis</name>
    <dbReference type="NCBI Taxonomy" id="31243"/>
    <lineage>
        <taxon>Eukaryota</taxon>
        <taxon>Metazoa</taxon>
        <taxon>Ecdysozoa</taxon>
        <taxon>Nematoda</taxon>
        <taxon>Chromadorea</taxon>
        <taxon>Rhabditida</taxon>
        <taxon>Tylenchina</taxon>
        <taxon>Tylenchomorpha</taxon>
        <taxon>Tylenchoidea</taxon>
        <taxon>Heteroderidae</taxon>
        <taxon>Heteroderinae</taxon>
        <taxon>Globodera</taxon>
    </lineage>
</organism>
<feature type="signal peptide" evidence="9">
    <location>
        <begin position="1"/>
        <end position="17"/>
    </location>
</feature>
<dbReference type="Proteomes" id="UP000887572">
    <property type="component" value="Unplaced"/>
</dbReference>
<dbReference type="InterPro" id="IPR004971">
    <property type="entry name" value="mRNA_G-N7_MeTrfase_dom"/>
</dbReference>
<dbReference type="GO" id="GO:0005634">
    <property type="term" value="C:nucleus"/>
    <property type="evidence" value="ECO:0007669"/>
    <property type="project" value="TreeGrafter"/>
</dbReference>
<evidence type="ECO:0000256" key="1">
    <source>
        <dbReference type="ARBA" id="ARBA00011926"/>
    </source>
</evidence>
<feature type="compositionally biased region" description="Low complexity" evidence="8">
    <location>
        <begin position="377"/>
        <end position="389"/>
    </location>
</feature>
<evidence type="ECO:0000256" key="3">
    <source>
        <dbReference type="ARBA" id="ARBA00022679"/>
    </source>
</evidence>
<feature type="chain" id="PRO_5037747134" description="mRNA (guanine-N(7))-methyltransferase" evidence="9">
    <location>
        <begin position="18"/>
        <end position="499"/>
    </location>
</feature>
<dbReference type="GO" id="GO:0003723">
    <property type="term" value="F:RNA binding"/>
    <property type="evidence" value="ECO:0007669"/>
    <property type="project" value="UniProtKB-KW"/>
</dbReference>
<keyword evidence="6" id="KW-0507">mRNA processing</keyword>
<dbReference type="EC" id="2.1.1.56" evidence="1"/>
<accession>A0A914I868</accession>
<dbReference type="Gene3D" id="3.40.50.150">
    <property type="entry name" value="Vaccinia Virus protein VP39"/>
    <property type="match status" value="1"/>
</dbReference>
<keyword evidence="2" id="KW-0489">Methyltransferase</keyword>
<evidence type="ECO:0000256" key="7">
    <source>
        <dbReference type="ARBA" id="ARBA00044712"/>
    </source>
</evidence>
<keyword evidence="6" id="KW-0506">mRNA capping</keyword>
<dbReference type="GO" id="GO:0004482">
    <property type="term" value="F:mRNA 5'-cap (guanine-N7-)-methyltransferase activity"/>
    <property type="evidence" value="ECO:0007669"/>
    <property type="project" value="UniProtKB-EC"/>
</dbReference>
<keyword evidence="3" id="KW-0808">Transferase</keyword>
<feature type="region of interest" description="Disordered" evidence="8">
    <location>
        <begin position="374"/>
        <end position="408"/>
    </location>
</feature>
<dbReference type="PANTHER" id="PTHR12189">
    <property type="entry name" value="MRNA GUANINE-7- METHYLTRANSFERASE"/>
    <property type="match status" value="1"/>
</dbReference>
<protein>
    <recommendedName>
        <fullName evidence="1">mRNA (guanine-N(7))-methyltransferase</fullName>
        <ecNumber evidence="1">2.1.1.56</ecNumber>
    </recommendedName>
</protein>
<keyword evidence="4" id="KW-0949">S-adenosyl-L-methionine</keyword>
<dbReference type="Pfam" id="PF03291">
    <property type="entry name" value="mRNA_G-N7_MeTrfase"/>
    <property type="match status" value="1"/>
</dbReference>
<keyword evidence="5" id="KW-0694">RNA-binding</keyword>
<evidence type="ECO:0000259" key="10">
    <source>
        <dbReference type="PROSITE" id="PS51562"/>
    </source>
</evidence>